<dbReference type="Gene3D" id="2.10.109.10">
    <property type="entry name" value="Umud Fragment, subunit A"/>
    <property type="match status" value="1"/>
</dbReference>
<dbReference type="Gene3D" id="1.10.260.40">
    <property type="entry name" value="lambda repressor-like DNA-binding domains"/>
    <property type="match status" value="1"/>
</dbReference>
<dbReference type="InterPro" id="IPR001387">
    <property type="entry name" value="Cro/C1-type_HTH"/>
</dbReference>
<dbReference type="SMART" id="SM00530">
    <property type="entry name" value="HTH_XRE"/>
    <property type="match status" value="1"/>
</dbReference>
<accession>A0ABX0GHF8</accession>
<dbReference type="PROSITE" id="PS50943">
    <property type="entry name" value="HTH_CROC1"/>
    <property type="match status" value="1"/>
</dbReference>
<dbReference type="RefSeq" id="WP_133814491.1">
    <property type="nucleotide sequence ID" value="NZ_CAWPIF010000019.1"/>
</dbReference>
<dbReference type="EMBL" id="PUJU01000019">
    <property type="protein sequence ID" value="NHB88246.1"/>
    <property type="molecule type" value="Genomic_DNA"/>
</dbReference>
<dbReference type="Proteomes" id="UP000697802">
    <property type="component" value="Unassembled WGS sequence"/>
</dbReference>
<dbReference type="SUPFAM" id="SSF51306">
    <property type="entry name" value="LexA/Signal peptidase"/>
    <property type="match status" value="1"/>
</dbReference>
<proteinExistence type="predicted"/>
<reference evidence="2 3" key="1">
    <citation type="submission" date="2018-02" db="EMBL/GenBank/DDBJ databases">
        <authorList>
            <person name="Machado R.A."/>
        </authorList>
    </citation>
    <scope>NUCLEOTIDE SEQUENCE [LARGE SCALE GENOMIC DNA]</scope>
    <source>
        <strain evidence="2 3">T327</strain>
    </source>
</reference>
<sequence length="217" mass="24352">MQQKDNLLTNENDMSLKRIGENLSYLMSKHGIEAQRLSDETGIGIATINNLRRGNGNPTIATLSSIAEFFQIRVGTLTDVDFTSVGEPPSNIKRIPLIRYNDIENYLSKKTNFTSSYTTEVDNINDDSLCAIEITNNVMSPELERGTLCIISQNELFCDGDIVLVKTKSYPICLRRVFVGENGFQFSNISLESDSSPVEYTDYTIFGVLLKTIKRLK</sequence>
<feature type="domain" description="HTH cro/C1-type" evidence="1">
    <location>
        <begin position="23"/>
        <end position="77"/>
    </location>
</feature>
<dbReference type="InterPro" id="IPR015927">
    <property type="entry name" value="Peptidase_S24_S26A/B/C"/>
</dbReference>
<dbReference type="InterPro" id="IPR010982">
    <property type="entry name" value="Lambda_DNA-bd_dom_sf"/>
</dbReference>
<dbReference type="Pfam" id="PF00717">
    <property type="entry name" value="Peptidase_S24"/>
    <property type="match status" value="1"/>
</dbReference>
<dbReference type="SUPFAM" id="SSF47413">
    <property type="entry name" value="lambda repressor-like DNA-binding domains"/>
    <property type="match status" value="1"/>
</dbReference>
<comment type="caution">
    <text evidence="2">The sequence shown here is derived from an EMBL/GenBank/DDBJ whole genome shotgun (WGS) entry which is preliminary data.</text>
</comment>
<gene>
    <name evidence="2" type="ORF">C5471_11205</name>
</gene>
<keyword evidence="2" id="KW-0238">DNA-binding</keyword>
<organism evidence="2 3">
    <name type="scientific">Photorhabdus tasmaniensis</name>
    <dbReference type="NCBI Taxonomy" id="1004159"/>
    <lineage>
        <taxon>Bacteria</taxon>
        <taxon>Pseudomonadati</taxon>
        <taxon>Pseudomonadota</taxon>
        <taxon>Gammaproteobacteria</taxon>
        <taxon>Enterobacterales</taxon>
        <taxon>Morganellaceae</taxon>
        <taxon>Photorhabdus</taxon>
    </lineage>
</organism>
<evidence type="ECO:0000313" key="3">
    <source>
        <dbReference type="Proteomes" id="UP000697802"/>
    </source>
</evidence>
<keyword evidence="3" id="KW-1185">Reference proteome</keyword>
<name>A0ABX0GHF8_9GAMM</name>
<evidence type="ECO:0000259" key="1">
    <source>
        <dbReference type="PROSITE" id="PS50943"/>
    </source>
</evidence>
<dbReference type="Pfam" id="PF13443">
    <property type="entry name" value="HTH_26"/>
    <property type="match status" value="1"/>
</dbReference>
<dbReference type="GO" id="GO:0003677">
    <property type="term" value="F:DNA binding"/>
    <property type="evidence" value="ECO:0007669"/>
    <property type="project" value="UniProtKB-KW"/>
</dbReference>
<dbReference type="InterPro" id="IPR036286">
    <property type="entry name" value="LexA/Signal_pep-like_sf"/>
</dbReference>
<protein>
    <submittedName>
        <fullName evidence="2">DNA-binding protein</fullName>
    </submittedName>
</protein>
<evidence type="ECO:0000313" key="2">
    <source>
        <dbReference type="EMBL" id="NHB88246.1"/>
    </source>
</evidence>
<dbReference type="CDD" id="cd00093">
    <property type="entry name" value="HTH_XRE"/>
    <property type="match status" value="1"/>
</dbReference>